<comment type="caution">
    <text evidence="2">The sequence shown here is derived from an EMBL/GenBank/DDBJ whole genome shotgun (WGS) entry which is preliminary data.</text>
</comment>
<accession>A0ABT1FWU8</accession>
<dbReference type="SUPFAM" id="SSF49899">
    <property type="entry name" value="Concanavalin A-like lectins/glucanases"/>
    <property type="match status" value="1"/>
</dbReference>
<dbReference type="RefSeq" id="WP_253532974.1">
    <property type="nucleotide sequence ID" value="NZ_JAMZEL010000020.1"/>
</dbReference>
<dbReference type="SUPFAM" id="SSF49452">
    <property type="entry name" value="Starch-binding domain-like"/>
    <property type="match status" value="1"/>
</dbReference>
<evidence type="ECO:0000313" key="2">
    <source>
        <dbReference type="EMBL" id="MCP1386245.1"/>
    </source>
</evidence>
<sequence length="765" mass="82084">MKTYLKKHLIGFACLVMAVFGLYSCKLFGPKDPPKPQAQGIVVMVKDMFTKKPIPNATVKWSKSELSGSGSTDKDGIYRKDGMADGKYLVIGTANDYKLERAGKDMTVEVGAMTSETFELTPETLEITPKNVTFADGEKSKTVYFKNKHSESSITLSIEVPQKDDWVKISNPTLTIPAGSQKDITVTVDTKGRGFGSYNSTVTLNFTINGRPDNDVLNIYMNIANPQAPSISTDVPTGISQTSADVRCTVTNIGGSTVTDRGIYVSENSDPKASNSQKVSMGPGGIGSFVATAKGLKSGGKYFARGYSINSFGEGLGEVREFVTSVEPTPPTLAMNPVLDKDVSLTTAVVSATVTNNGGTNITESGFLVSNANPPTMSNGTKVPANADPNGKMSANLTGLTQGTNYFVQAYAINGLGANKSGLSNVETFKTQSPSTPAKLTTGAPTNITETSARIQANLTELGSSPIVQSGFCWSRQNAEPELKNSDKNELGGRLDTGQLLATISNLKKGSLYYIRAYVTNKDGQTYYGNVQTLFTKEQGLVAYYPFNGDASDISGNGNNAISTAQPSQDRFANEKSAYDLNTGIVQIQNQTVGRFVGDFTYSFQVKINSSTFKGSKKVLFAKGSDSDCSNGEYWSGFMVFTEPVSSTLNLFVNGADGKKDDVKLLNSSIMADEWHHVALSKTGKTIKVFLDGSYINQVDVTTSTVGFGRRYPGGTEGSLTISGFPYSSTNCQNPEKIIALMDNFRLYSYGLSDADVADLYQREK</sequence>
<dbReference type="Pfam" id="PF13385">
    <property type="entry name" value="Laminin_G_3"/>
    <property type="match status" value="1"/>
</dbReference>
<dbReference type="SUPFAM" id="SSF49265">
    <property type="entry name" value="Fibronectin type III"/>
    <property type="match status" value="1"/>
</dbReference>
<protein>
    <recommendedName>
        <fullName evidence="1">Fibronectin type-III domain-containing protein</fullName>
    </recommendedName>
</protein>
<dbReference type="EMBL" id="JAMZEL010000020">
    <property type="protein sequence ID" value="MCP1386245.1"/>
    <property type="molecule type" value="Genomic_DNA"/>
</dbReference>
<evidence type="ECO:0000313" key="3">
    <source>
        <dbReference type="Proteomes" id="UP001204772"/>
    </source>
</evidence>
<dbReference type="PROSITE" id="PS50853">
    <property type="entry name" value="FN3"/>
    <property type="match status" value="2"/>
</dbReference>
<dbReference type="InterPro" id="IPR003961">
    <property type="entry name" value="FN3_dom"/>
</dbReference>
<dbReference type="Proteomes" id="UP001204772">
    <property type="component" value="Unassembled WGS sequence"/>
</dbReference>
<keyword evidence="3" id="KW-1185">Reference proteome</keyword>
<proteinExistence type="predicted"/>
<feature type="domain" description="Fibronectin type-III" evidence="1">
    <location>
        <begin position="436"/>
        <end position="539"/>
    </location>
</feature>
<dbReference type="Gene3D" id="2.60.120.200">
    <property type="match status" value="1"/>
</dbReference>
<dbReference type="InterPro" id="IPR013784">
    <property type="entry name" value="Carb-bd-like_fold"/>
</dbReference>
<gene>
    <name evidence="2" type="ORF">NCI00_27640</name>
</gene>
<dbReference type="PROSITE" id="PS51257">
    <property type="entry name" value="PROKAR_LIPOPROTEIN"/>
    <property type="match status" value="1"/>
</dbReference>
<feature type="domain" description="Fibronectin type-III" evidence="1">
    <location>
        <begin position="327"/>
        <end position="434"/>
    </location>
</feature>
<name>A0ABT1FWU8_9BACT</name>
<organism evidence="2 3">
    <name type="scientific">Runella salmonicolor</name>
    <dbReference type="NCBI Taxonomy" id="2950278"/>
    <lineage>
        <taxon>Bacteria</taxon>
        <taxon>Pseudomonadati</taxon>
        <taxon>Bacteroidota</taxon>
        <taxon>Cytophagia</taxon>
        <taxon>Cytophagales</taxon>
        <taxon>Spirosomataceae</taxon>
        <taxon>Runella</taxon>
    </lineage>
</organism>
<evidence type="ECO:0000259" key="1">
    <source>
        <dbReference type="PROSITE" id="PS50853"/>
    </source>
</evidence>
<dbReference type="InterPro" id="IPR013320">
    <property type="entry name" value="ConA-like_dom_sf"/>
</dbReference>
<reference evidence="2 3" key="1">
    <citation type="submission" date="2022-06" db="EMBL/GenBank/DDBJ databases">
        <title>Runella sp. S5 genome sequencing.</title>
        <authorList>
            <person name="Park S."/>
        </authorList>
    </citation>
    <scope>NUCLEOTIDE SEQUENCE [LARGE SCALE GENOMIC DNA]</scope>
    <source>
        <strain evidence="2 3">S5</strain>
    </source>
</reference>
<dbReference type="InterPro" id="IPR036116">
    <property type="entry name" value="FN3_sf"/>
</dbReference>
<dbReference type="SMART" id="SM00060">
    <property type="entry name" value="FN3"/>
    <property type="match status" value="3"/>
</dbReference>
<dbReference type="Gene3D" id="2.60.40.1120">
    <property type="entry name" value="Carboxypeptidase-like, regulatory domain"/>
    <property type="match status" value="1"/>
</dbReference>